<sequence length="274" mass="32106">MKNLDSNWKAYIEQAEDHPYFTGEIGLLLKFAGVTDSLDFVAINHPEAQVKFKLYFKKATLIFWEKGLTISSTLLSRALLCWGDYLVKIGHNYTFSKDSFDRDYGWKRYLRDENVMFLKNMLDSLPDNSVEKALNTTIKNHSITDWRKNFIDFPEIIEDYCGDNRNIRVLEDGVILLLKTNATNGYCAEYNTFALNLQCQLKDFDQLTIEYIDSVGRDYSTKYILVNDSYGVSYNGQNYLSEKYEHLKNKWLHVEDFEDEDAVFSWLKDLNKQV</sequence>
<dbReference type="EMBL" id="QFVR01000017">
    <property type="protein sequence ID" value="PWI24683.1"/>
    <property type="molecule type" value="Genomic_DNA"/>
</dbReference>
<accession>A0A2U3AJF4</accession>
<keyword evidence="2" id="KW-1185">Reference proteome</keyword>
<comment type="caution">
    <text evidence="1">The sequence shown here is derived from an EMBL/GenBank/DDBJ whole genome shotgun (WGS) entry which is preliminary data.</text>
</comment>
<dbReference type="AlphaFoldDB" id="A0A2U3AJF4"/>
<evidence type="ECO:0000313" key="2">
    <source>
        <dbReference type="Proteomes" id="UP000245938"/>
    </source>
</evidence>
<reference evidence="1 2" key="1">
    <citation type="submission" date="2018-05" db="EMBL/GenBank/DDBJ databases">
        <title>Kurthia sibirica genome sequence.</title>
        <authorList>
            <person name="Maclea K.S."/>
            <person name="Goen A.E."/>
        </authorList>
    </citation>
    <scope>NUCLEOTIDE SEQUENCE [LARGE SCALE GENOMIC DNA]</scope>
    <source>
        <strain evidence="1 2">ATCC 49154</strain>
    </source>
</reference>
<dbReference type="Proteomes" id="UP000245938">
    <property type="component" value="Unassembled WGS sequence"/>
</dbReference>
<organism evidence="1 2">
    <name type="scientific">Kurthia sibirica</name>
    <dbReference type="NCBI Taxonomy" id="202750"/>
    <lineage>
        <taxon>Bacteria</taxon>
        <taxon>Bacillati</taxon>
        <taxon>Bacillota</taxon>
        <taxon>Bacilli</taxon>
        <taxon>Bacillales</taxon>
        <taxon>Caryophanaceae</taxon>
        <taxon>Kurthia</taxon>
    </lineage>
</organism>
<name>A0A2U3AJF4_9BACL</name>
<protein>
    <submittedName>
        <fullName evidence="1">Uncharacterized protein</fullName>
    </submittedName>
</protein>
<gene>
    <name evidence="1" type="ORF">DEX24_11995</name>
</gene>
<proteinExistence type="predicted"/>
<dbReference type="RefSeq" id="WP_109306650.1">
    <property type="nucleotide sequence ID" value="NZ_BJUF01000031.1"/>
</dbReference>
<dbReference type="OrthoDB" id="9798761at2"/>
<evidence type="ECO:0000313" key="1">
    <source>
        <dbReference type="EMBL" id="PWI24683.1"/>
    </source>
</evidence>